<feature type="chain" id="PRO_5042163966" evidence="2">
    <location>
        <begin position="23"/>
        <end position="122"/>
    </location>
</feature>
<protein>
    <submittedName>
        <fullName evidence="3">Uncharacterized protein</fullName>
    </submittedName>
</protein>
<name>A0AAD7D789_MYCRO</name>
<keyword evidence="2" id="KW-0732">Signal</keyword>
<reference evidence="3" key="1">
    <citation type="submission" date="2023-03" db="EMBL/GenBank/DDBJ databases">
        <title>Massive genome expansion in bonnet fungi (Mycena s.s.) driven by repeated elements and novel gene families across ecological guilds.</title>
        <authorList>
            <consortium name="Lawrence Berkeley National Laboratory"/>
            <person name="Harder C.B."/>
            <person name="Miyauchi S."/>
            <person name="Viragh M."/>
            <person name="Kuo A."/>
            <person name="Thoen E."/>
            <person name="Andreopoulos B."/>
            <person name="Lu D."/>
            <person name="Skrede I."/>
            <person name="Drula E."/>
            <person name="Henrissat B."/>
            <person name="Morin E."/>
            <person name="Kohler A."/>
            <person name="Barry K."/>
            <person name="LaButti K."/>
            <person name="Morin E."/>
            <person name="Salamov A."/>
            <person name="Lipzen A."/>
            <person name="Mereny Z."/>
            <person name="Hegedus B."/>
            <person name="Baldrian P."/>
            <person name="Stursova M."/>
            <person name="Weitz H."/>
            <person name="Taylor A."/>
            <person name="Grigoriev I.V."/>
            <person name="Nagy L.G."/>
            <person name="Martin F."/>
            <person name="Kauserud H."/>
        </authorList>
    </citation>
    <scope>NUCLEOTIDE SEQUENCE</scope>
    <source>
        <strain evidence="3">CBHHK067</strain>
    </source>
</reference>
<feature type="signal peptide" evidence="2">
    <location>
        <begin position="1"/>
        <end position="22"/>
    </location>
</feature>
<dbReference type="AlphaFoldDB" id="A0AAD7D789"/>
<feature type="region of interest" description="Disordered" evidence="1">
    <location>
        <begin position="103"/>
        <end position="122"/>
    </location>
</feature>
<accession>A0AAD7D789</accession>
<dbReference type="EMBL" id="JARKIE010000140">
    <property type="protein sequence ID" value="KAJ7677275.1"/>
    <property type="molecule type" value="Genomic_DNA"/>
</dbReference>
<evidence type="ECO:0000313" key="3">
    <source>
        <dbReference type="EMBL" id="KAJ7677275.1"/>
    </source>
</evidence>
<organism evidence="3 4">
    <name type="scientific">Mycena rosella</name>
    <name type="common">Pink bonnet</name>
    <name type="synonym">Agaricus rosellus</name>
    <dbReference type="NCBI Taxonomy" id="1033263"/>
    <lineage>
        <taxon>Eukaryota</taxon>
        <taxon>Fungi</taxon>
        <taxon>Dikarya</taxon>
        <taxon>Basidiomycota</taxon>
        <taxon>Agaricomycotina</taxon>
        <taxon>Agaricomycetes</taxon>
        <taxon>Agaricomycetidae</taxon>
        <taxon>Agaricales</taxon>
        <taxon>Marasmiineae</taxon>
        <taxon>Mycenaceae</taxon>
        <taxon>Mycena</taxon>
    </lineage>
</organism>
<comment type="caution">
    <text evidence="3">The sequence shown here is derived from an EMBL/GenBank/DDBJ whole genome shotgun (WGS) entry which is preliminary data.</text>
</comment>
<proteinExistence type="predicted"/>
<evidence type="ECO:0000313" key="4">
    <source>
        <dbReference type="Proteomes" id="UP001221757"/>
    </source>
</evidence>
<keyword evidence="4" id="KW-1185">Reference proteome</keyword>
<sequence length="122" mass="12956">MIGPRTLLLLLAVLCFAFLATAAPIPEEGSAGLVKKALKQYKVKRGEVPTRVARDAAKPSGYGVTKRDAAAGAQPSKSLAAIIIISLPTPSLSIIQGPFRRHRKAISRSPSQPRSFPPPPYS</sequence>
<gene>
    <name evidence="3" type="ORF">B0H17DRAFT_1207189</name>
</gene>
<dbReference type="Proteomes" id="UP001221757">
    <property type="component" value="Unassembled WGS sequence"/>
</dbReference>
<evidence type="ECO:0000256" key="2">
    <source>
        <dbReference type="SAM" id="SignalP"/>
    </source>
</evidence>
<evidence type="ECO:0000256" key="1">
    <source>
        <dbReference type="SAM" id="MobiDB-lite"/>
    </source>
</evidence>